<feature type="binding site" evidence="2">
    <location>
        <begin position="3"/>
        <end position="6"/>
    </location>
    <ligand>
        <name>substrate</name>
    </ligand>
</feature>
<feature type="binding site" evidence="2">
    <location>
        <position position="51"/>
    </location>
    <ligand>
        <name>substrate</name>
    </ligand>
</feature>
<dbReference type="STRING" id="1839801.Dform_01805"/>
<dbReference type="KEGG" id="dfo:Dform_01805"/>
<dbReference type="GO" id="GO:0045547">
    <property type="term" value="F:ditrans,polycis-polyprenyl diphosphate synthase [(2E,6E)-farnesyl diphosphate specific] activity"/>
    <property type="evidence" value="ECO:0007669"/>
    <property type="project" value="TreeGrafter"/>
</dbReference>
<evidence type="ECO:0000313" key="3">
    <source>
        <dbReference type="EMBL" id="APV45124.1"/>
    </source>
</evidence>
<dbReference type="PANTHER" id="PTHR10291:SF0">
    <property type="entry name" value="DEHYDRODOLICHYL DIPHOSPHATE SYNTHASE 2"/>
    <property type="match status" value="1"/>
</dbReference>
<feature type="binding site" evidence="2">
    <location>
        <begin position="172"/>
        <end position="174"/>
    </location>
    <ligand>
        <name>substrate</name>
    </ligand>
</feature>
<keyword evidence="4" id="KW-1185">Reference proteome</keyword>
<keyword evidence="1 2" id="KW-0808">Transferase</keyword>
<gene>
    <name evidence="3" type="primary">uppS</name>
    <name evidence="3" type="ORF">Dform_01805</name>
</gene>
<dbReference type="PROSITE" id="PS01066">
    <property type="entry name" value="UPP_SYNTHASE"/>
    <property type="match status" value="1"/>
</dbReference>
<feature type="binding site" evidence="2">
    <location>
        <position position="185"/>
    </location>
    <ligand>
        <name>Mg(2+)</name>
        <dbReference type="ChEBI" id="CHEBI:18420"/>
    </ligand>
</feature>
<feature type="active site" evidence="2">
    <location>
        <position position="2"/>
    </location>
</feature>
<evidence type="ECO:0000313" key="4">
    <source>
        <dbReference type="Proteomes" id="UP000185934"/>
    </source>
</evidence>
<comment type="subunit">
    <text evidence="2">Homodimer.</text>
</comment>
<feature type="active site" description="Proton acceptor" evidence="2">
    <location>
        <position position="50"/>
    </location>
</feature>
<dbReference type="SUPFAM" id="SSF64005">
    <property type="entry name" value="Undecaprenyl diphosphate synthase"/>
    <property type="match status" value="1"/>
</dbReference>
<dbReference type="CDD" id="cd00475">
    <property type="entry name" value="Cis_IPPS"/>
    <property type="match status" value="1"/>
</dbReference>
<name>A0A1P8F9I7_9CHLR</name>
<keyword evidence="2" id="KW-0460">Magnesium</keyword>
<dbReference type="InterPro" id="IPR001441">
    <property type="entry name" value="UPP_synth-like"/>
</dbReference>
<dbReference type="Pfam" id="PF01255">
    <property type="entry name" value="Prenyltransf"/>
    <property type="match status" value="1"/>
</dbReference>
<dbReference type="InterPro" id="IPR036424">
    <property type="entry name" value="UPP_synth-like_sf"/>
</dbReference>
<feature type="binding site" evidence="2">
    <location>
        <position position="53"/>
    </location>
    <ligand>
        <name>substrate</name>
    </ligand>
</feature>
<evidence type="ECO:0000256" key="2">
    <source>
        <dbReference type="HAMAP-Rule" id="MF_01139"/>
    </source>
</evidence>
<dbReference type="AlphaFoldDB" id="A0A1P8F9I7"/>
<dbReference type="EC" id="2.5.1.-" evidence="2"/>
<dbReference type="PANTHER" id="PTHR10291">
    <property type="entry name" value="DEHYDRODOLICHYL DIPHOSPHATE SYNTHASE FAMILY MEMBER"/>
    <property type="match status" value="1"/>
</dbReference>
<keyword evidence="2" id="KW-0479">Metal-binding</keyword>
<dbReference type="GO" id="GO:0016094">
    <property type="term" value="P:polyprenol biosynthetic process"/>
    <property type="evidence" value="ECO:0007669"/>
    <property type="project" value="TreeGrafter"/>
</dbReference>
<dbReference type="GO" id="GO:0000287">
    <property type="term" value="F:magnesium ion binding"/>
    <property type="evidence" value="ECO:0007669"/>
    <property type="project" value="UniProtKB-UniRule"/>
</dbReference>
<dbReference type="Gene3D" id="3.40.1180.10">
    <property type="entry name" value="Decaprenyl diphosphate synthase-like"/>
    <property type="match status" value="1"/>
</dbReference>
<proteinExistence type="inferred from homology"/>
<protein>
    <recommendedName>
        <fullName evidence="2">Isoprenyl transferase</fullName>
        <ecNumber evidence="2">2.5.1.-</ecNumber>
    </recommendedName>
</protein>
<feature type="binding site" evidence="2">
    <location>
        <position position="15"/>
    </location>
    <ligand>
        <name>substrate</name>
    </ligand>
</feature>
<feature type="binding site" evidence="2">
    <location>
        <begin position="47"/>
        <end position="49"/>
    </location>
    <ligand>
        <name>substrate</name>
    </ligand>
</feature>
<comment type="cofactor">
    <cofactor evidence="2">
        <name>Mg(2+)</name>
        <dbReference type="ChEBI" id="CHEBI:18420"/>
    </cofactor>
    <text evidence="2">Binds 2 magnesium ions per subunit.</text>
</comment>
<reference evidence="4" key="1">
    <citation type="submission" date="2016-11" db="EMBL/GenBank/DDBJ databases">
        <title>Dehalogenimonas formicexedens sp. nov., a chlorinated alkane respiring bacterium isolated from contaminated groundwater.</title>
        <authorList>
            <person name="Key T.A."/>
            <person name="Bowman K.S."/>
            <person name="Lee I."/>
            <person name="Chun J."/>
            <person name="Albuquerque L."/>
            <person name="da Costa M.S."/>
            <person name="Rainey F.A."/>
            <person name="Moe W.M."/>
        </authorList>
    </citation>
    <scope>NUCLEOTIDE SEQUENCE [LARGE SCALE GENOMIC DNA]</scope>
    <source>
        <strain evidence="4">NSZ-14</strain>
    </source>
</reference>
<organism evidence="3 4">
    <name type="scientific">Dehalogenimonas formicexedens</name>
    <dbReference type="NCBI Taxonomy" id="1839801"/>
    <lineage>
        <taxon>Bacteria</taxon>
        <taxon>Bacillati</taxon>
        <taxon>Chloroflexota</taxon>
        <taxon>Dehalococcoidia</taxon>
        <taxon>Dehalococcoidales</taxon>
        <taxon>Dehalococcoidaceae</taxon>
        <taxon>Dehalogenimonas</taxon>
    </lineage>
</organism>
<dbReference type="InterPro" id="IPR018520">
    <property type="entry name" value="UPP_synth-like_CS"/>
</dbReference>
<evidence type="ECO:0000256" key="1">
    <source>
        <dbReference type="ARBA" id="ARBA00022679"/>
    </source>
</evidence>
<comment type="function">
    <text evidence="2">Catalyzes the condensation of isopentenyl diphosphate (IPP) with allylic pyrophosphates generating different type of terpenoids.</text>
</comment>
<dbReference type="NCBIfam" id="TIGR00055">
    <property type="entry name" value="uppS"/>
    <property type="match status" value="1"/>
</dbReference>
<feature type="binding site" evidence="2">
    <location>
        <position position="2"/>
    </location>
    <ligand>
        <name>Mg(2+)</name>
        <dbReference type="ChEBI" id="CHEBI:18420"/>
    </ligand>
</feature>
<feature type="binding site" evidence="2">
    <location>
        <position position="7"/>
    </location>
    <ligand>
        <name>substrate</name>
    </ligand>
</feature>
<sequence>MDGNGRWATKQGLGRIDGHRAGLRTARDTVVALSKMGIPFVTLFSFSTENWKRPADEISGLMKLLEIGLDDIARDLKQHNIRLKHLGRLDNLSPLVRFRINDIINRTRDNNGTVASMAFDYGGRSEIVDAVKRMLKSGTPLDQVNEHQFERYLYDPDLPEVDLLIRTSGEQRISNFLLWQSAFAELYFTETLWPDFDQIEIDKAIEEYVRRSR</sequence>
<dbReference type="Proteomes" id="UP000185934">
    <property type="component" value="Chromosome"/>
</dbReference>
<dbReference type="HAMAP" id="MF_01139">
    <property type="entry name" value="ISPT"/>
    <property type="match status" value="1"/>
</dbReference>
<accession>A0A1P8F9I7</accession>
<comment type="similarity">
    <text evidence="2">Belongs to the UPP synthase family.</text>
</comment>
<feature type="binding site" evidence="2">
    <location>
        <position position="19"/>
    </location>
    <ligand>
        <name>substrate</name>
    </ligand>
</feature>
<dbReference type="EMBL" id="CP018258">
    <property type="protein sequence ID" value="APV45124.1"/>
    <property type="molecule type" value="Genomic_DNA"/>
</dbReference>
<feature type="binding site" evidence="2">
    <location>
        <position position="166"/>
    </location>
    <ligand>
        <name>substrate</name>
    </ligand>
</feature>